<dbReference type="Pfam" id="PF18952">
    <property type="entry name" value="DUF5696"/>
    <property type="match status" value="1"/>
</dbReference>
<keyword evidence="1" id="KW-0812">Transmembrane</keyword>
<reference evidence="2" key="1">
    <citation type="journal article" date="2014" name="Int. J. Syst. Evol. Microbiol.">
        <title>Complete genome sequence of Corynebacterium casei LMG S-19264T (=DSM 44701T), isolated from a smear-ripened cheese.</title>
        <authorList>
            <consortium name="US DOE Joint Genome Institute (JGI-PGF)"/>
            <person name="Walter F."/>
            <person name="Albersmeier A."/>
            <person name="Kalinowski J."/>
            <person name="Ruckert C."/>
        </authorList>
    </citation>
    <scope>NUCLEOTIDE SEQUENCE</scope>
    <source>
        <strain evidence="2">CGMCC 1.15178</strain>
    </source>
</reference>
<dbReference type="AlphaFoldDB" id="A0A917DQJ4"/>
<protein>
    <submittedName>
        <fullName evidence="2">Uncharacterized protein</fullName>
    </submittedName>
</protein>
<keyword evidence="3" id="KW-1185">Reference proteome</keyword>
<dbReference type="RefSeq" id="WP_188990376.1">
    <property type="nucleotide sequence ID" value="NZ_BMHP01000001.1"/>
</dbReference>
<dbReference type="InterPro" id="IPR043751">
    <property type="entry name" value="DUF5696"/>
</dbReference>
<dbReference type="EMBL" id="BMHP01000001">
    <property type="protein sequence ID" value="GGD57278.1"/>
    <property type="molecule type" value="Genomic_DNA"/>
</dbReference>
<proteinExistence type="predicted"/>
<accession>A0A917DQJ4</accession>
<keyword evidence="1" id="KW-0472">Membrane</keyword>
<keyword evidence="1" id="KW-1133">Transmembrane helix</keyword>
<evidence type="ECO:0000313" key="2">
    <source>
        <dbReference type="EMBL" id="GGD57278.1"/>
    </source>
</evidence>
<name>A0A917DQJ4_9BACL</name>
<feature type="transmembrane region" description="Helical" evidence="1">
    <location>
        <begin position="12"/>
        <end position="32"/>
    </location>
</feature>
<gene>
    <name evidence="2" type="ORF">GCM10010911_13820</name>
</gene>
<reference evidence="2" key="2">
    <citation type="submission" date="2020-09" db="EMBL/GenBank/DDBJ databases">
        <authorList>
            <person name="Sun Q."/>
            <person name="Zhou Y."/>
        </authorList>
    </citation>
    <scope>NUCLEOTIDE SEQUENCE</scope>
    <source>
        <strain evidence="2">CGMCC 1.15178</strain>
    </source>
</reference>
<evidence type="ECO:0000313" key="3">
    <source>
        <dbReference type="Proteomes" id="UP000612456"/>
    </source>
</evidence>
<organism evidence="2 3">
    <name type="scientific">Paenibacillus nasutitermitis</name>
    <dbReference type="NCBI Taxonomy" id="1652958"/>
    <lineage>
        <taxon>Bacteria</taxon>
        <taxon>Bacillati</taxon>
        <taxon>Bacillota</taxon>
        <taxon>Bacilli</taxon>
        <taxon>Bacillales</taxon>
        <taxon>Paenibacillaceae</taxon>
        <taxon>Paenibacillus</taxon>
    </lineage>
</organism>
<comment type="caution">
    <text evidence="2">The sequence shown here is derived from an EMBL/GenBank/DDBJ whole genome shotgun (WGS) entry which is preliminary data.</text>
</comment>
<sequence>MFEVGGQLMRRIRPTGWIVIAAVFMLLLVWGIRASGSEHVPDLDEMKLEIPSKAFLPAALGENWVPGQPDADGYIQVDENKRFVLYLDPAAGGGIAVRNKQSGYLWRSSPTAEQLAGEKVKGLLLSNLKSPFILEYHEAGKTQRQKVNAADKNMTIGYQRAASAVQVDYSLPKLKLSFAIRYTLTGEGLEVSVPSQSIREEGSMFIVSLQVLPFFGAVQSGGGDSGYLFVPDGPGGLIHFDDNRTPGGKGYRYPLYGSGLTGNTDAEKVRQTSVAYPVFGLKRGNDAFVAVMKSGQYESYVTAQPAGIVSSFNAVSVEWVYRNEYGQRLSKLSAPVNTIERERLDRDRTVEYRLLSGSDVGYVEMAASYRSYLQDAGRLPGMIGPGEKIPLELTLLGGNSGKAAFGSRYAAATTFKQAEAMVGELKEGGVERMNIILQGWEKGGDRGQPDIFPVEQALGGSKGAEAFIDRMHESGYKVLFEHGFVWYDEAADGISARTDGIRSMDGTVLLMDGDIAMAPARSAGRAYQAVNELKQLGADGILFGSYGSLLYHDRNQAAKAERDDTAALFESVMRYAQRQLGSASVNGGYDYTLGSVDGIARLPFETSYDMNVDETVPFYPIVLHGSLPYSFSPGNLRDRYDEELLKSIEYGAVPSFVLTYEPSINIRYTLSNDLYSTHFTKWKDRVIAEYGKFVELSSVYDQMIVGHRKKAEGIYITTYANGIQVEVDYKTLTFRVDKEDSNGRSR</sequence>
<evidence type="ECO:0000256" key="1">
    <source>
        <dbReference type="SAM" id="Phobius"/>
    </source>
</evidence>
<dbReference type="Proteomes" id="UP000612456">
    <property type="component" value="Unassembled WGS sequence"/>
</dbReference>